<name>A0ABY4GDT6_9BACT</name>
<organism evidence="1 2">
    <name type="scientific">Hymenobacter volaticus</name>
    <dbReference type="NCBI Taxonomy" id="2932254"/>
    <lineage>
        <taxon>Bacteria</taxon>
        <taxon>Pseudomonadati</taxon>
        <taxon>Bacteroidota</taxon>
        <taxon>Cytophagia</taxon>
        <taxon>Cytophagales</taxon>
        <taxon>Hymenobacteraceae</taxon>
        <taxon>Hymenobacter</taxon>
    </lineage>
</organism>
<keyword evidence="2" id="KW-1185">Reference proteome</keyword>
<dbReference type="Proteomes" id="UP000830401">
    <property type="component" value="Plasmid unnamed3"/>
</dbReference>
<accession>A0ABY4GDT6</accession>
<dbReference type="EMBL" id="CP095064">
    <property type="protein sequence ID" value="UOQ69085.1"/>
    <property type="molecule type" value="Genomic_DNA"/>
</dbReference>
<protein>
    <submittedName>
        <fullName evidence="1">Uncharacterized protein</fullName>
    </submittedName>
</protein>
<evidence type="ECO:0000313" key="1">
    <source>
        <dbReference type="EMBL" id="UOQ69085.1"/>
    </source>
</evidence>
<sequence>MVNPRALHQEIDRVLQQHNLQLMTRTDFIDEPLPWRIVERGRQVRIDTAKRLPQVYFGRNAPL</sequence>
<reference evidence="1" key="1">
    <citation type="submission" date="2022-04" db="EMBL/GenBank/DDBJ databases">
        <title>Hymenobacter sp. isolated from the air.</title>
        <authorList>
            <person name="Won M."/>
            <person name="Lee C.-M."/>
            <person name="Woen H.-Y."/>
            <person name="Kwon S.-W."/>
        </authorList>
    </citation>
    <scope>NUCLEOTIDE SEQUENCE</scope>
    <source>
        <strain evidence="1">5420S-77</strain>
        <plasmid evidence="1">unnamed3</plasmid>
    </source>
</reference>
<proteinExistence type="predicted"/>
<geneLocation type="plasmid" evidence="1 2">
    <name>unnamed3</name>
</geneLocation>
<keyword evidence="1" id="KW-0614">Plasmid</keyword>
<dbReference type="RefSeq" id="WP_245126839.1">
    <property type="nucleotide sequence ID" value="NZ_CP095064.1"/>
</dbReference>
<evidence type="ECO:0000313" key="2">
    <source>
        <dbReference type="Proteomes" id="UP000830401"/>
    </source>
</evidence>
<gene>
    <name evidence="1" type="ORF">MUN86_26650</name>
</gene>